<keyword evidence="9" id="KW-0489">Methyltransferase</keyword>
<sequence length="255" mass="28335">MMASIYLYTFTLGLVLGSFYNVVGLRLPNGQSIVRPRSHCSKCKRTLSALELIPVTSYIFQKGKCKGCGTKISPIYPFIEAATGLLFVYAFYQFGLTLETIVAWVFISLLIIIFVSDIHYMIIPDQVLLFFAPILLVMRLFVAPLDTWWNPFLGGVIGFTLLLAIAIISKGGMGGGDIKLFAVIGITLGWSGVLLAFFLSTLIGAIIGIIGLTLGKIRRGEPIPFGPFIVIATLITYFFEKEIFTWYWSLFISHY</sequence>
<feature type="transmembrane region" description="Helical" evidence="10">
    <location>
        <begin position="101"/>
        <end position="120"/>
    </location>
</feature>
<evidence type="ECO:0000313" key="13">
    <source>
        <dbReference type="EMBL" id="OIJ18371.1"/>
    </source>
</evidence>
<evidence type="ECO:0000256" key="4">
    <source>
        <dbReference type="ARBA" id="ARBA00022519"/>
    </source>
</evidence>
<evidence type="ECO:0000256" key="5">
    <source>
        <dbReference type="ARBA" id="ARBA00022692"/>
    </source>
</evidence>
<accession>A0A1S2M0Y6</accession>
<dbReference type="EMBL" id="MLQS01000017">
    <property type="protein sequence ID" value="OIJ19850.1"/>
    <property type="molecule type" value="Genomic_DNA"/>
</dbReference>
<evidence type="ECO:0000259" key="11">
    <source>
        <dbReference type="Pfam" id="PF01478"/>
    </source>
</evidence>
<dbReference type="GO" id="GO:0008168">
    <property type="term" value="F:methyltransferase activity"/>
    <property type="evidence" value="ECO:0007669"/>
    <property type="project" value="UniProtKB-KW"/>
</dbReference>
<dbReference type="Proteomes" id="UP000180057">
    <property type="component" value="Unassembled WGS sequence"/>
</dbReference>
<evidence type="ECO:0000313" key="14">
    <source>
        <dbReference type="EMBL" id="OIJ19850.1"/>
    </source>
</evidence>
<evidence type="ECO:0000313" key="15">
    <source>
        <dbReference type="Proteomes" id="UP000180057"/>
    </source>
</evidence>
<reference evidence="13 15" key="1">
    <citation type="submission" date="2016-10" db="EMBL/GenBank/DDBJ databases">
        <title>Draft genome sequences of four alkaliphilic bacteria belonging to the Anaerobacillus genus.</title>
        <authorList>
            <person name="Bassil N.M."/>
            <person name="Lloyd J.R."/>
        </authorList>
    </citation>
    <scope>NUCLEOTIDE SEQUENCE [LARGE SCALE GENOMIC DNA]</scope>
    <source>
        <strain evidence="13 15">DSM 22531</strain>
    </source>
</reference>
<feature type="domain" description="Prepilin peptidase A24 N-terminal" evidence="12">
    <location>
        <begin position="12"/>
        <end position="94"/>
    </location>
</feature>
<dbReference type="Pfam" id="PF01478">
    <property type="entry name" value="Peptidase_A24"/>
    <property type="match status" value="1"/>
</dbReference>
<feature type="transmembrane region" description="Helical" evidence="10">
    <location>
        <begin position="222"/>
        <end position="239"/>
    </location>
</feature>
<keyword evidence="3" id="KW-1003">Cell membrane</keyword>
<dbReference type="GO" id="GO:0032259">
    <property type="term" value="P:methylation"/>
    <property type="evidence" value="ECO:0007669"/>
    <property type="project" value="UniProtKB-KW"/>
</dbReference>
<comment type="function">
    <text evidence="9">Plays an essential role in type IV pili and type II pseudopili formation by proteolytically removing the leader sequence from substrate proteins and subsequently monomethylating the alpha-amino group of the newly exposed N-terminal phenylalanine.</text>
</comment>
<keyword evidence="7 10" id="KW-0472">Membrane</keyword>
<dbReference type="GO" id="GO:0004190">
    <property type="term" value="F:aspartic-type endopeptidase activity"/>
    <property type="evidence" value="ECO:0007669"/>
    <property type="project" value="UniProtKB-EC"/>
</dbReference>
<dbReference type="PRINTS" id="PR00864">
    <property type="entry name" value="PREPILNPTASE"/>
</dbReference>
<dbReference type="STRING" id="472963.BKP45_12405"/>
<dbReference type="Pfam" id="PF06750">
    <property type="entry name" value="A24_N_bact"/>
    <property type="match status" value="1"/>
</dbReference>
<name>A0A1S2M0Y6_9BACI</name>
<dbReference type="OrthoDB" id="9789291at2"/>
<dbReference type="InterPro" id="IPR000045">
    <property type="entry name" value="Prepilin_IV_endopep_pep"/>
</dbReference>
<keyword evidence="5 9" id="KW-0812">Transmembrane</keyword>
<organism evidence="13 15">
    <name type="scientific">Anaerobacillus alkalidiazotrophicus</name>
    <dbReference type="NCBI Taxonomy" id="472963"/>
    <lineage>
        <taxon>Bacteria</taxon>
        <taxon>Bacillati</taxon>
        <taxon>Bacillota</taxon>
        <taxon>Bacilli</taxon>
        <taxon>Bacillales</taxon>
        <taxon>Bacillaceae</taxon>
        <taxon>Anaerobacillus</taxon>
    </lineage>
</organism>
<keyword evidence="4" id="KW-0997">Cell inner membrane</keyword>
<dbReference type="RefSeq" id="WP_071389980.1">
    <property type="nucleotide sequence ID" value="NZ_MLQS01000017.1"/>
</dbReference>
<keyword evidence="15" id="KW-1185">Reference proteome</keyword>
<gene>
    <name evidence="14" type="ORF">BKP45_12405</name>
    <name evidence="13" type="ORF">BKP45_18120</name>
</gene>
<feature type="transmembrane region" description="Helical" evidence="10">
    <location>
        <begin position="180"/>
        <end position="210"/>
    </location>
</feature>
<evidence type="ECO:0000256" key="2">
    <source>
        <dbReference type="ARBA" id="ARBA00005801"/>
    </source>
</evidence>
<dbReference type="PANTHER" id="PTHR30487">
    <property type="entry name" value="TYPE 4 PREPILIN-LIKE PROTEINS LEADER PEPTIDE-PROCESSING ENZYME"/>
    <property type="match status" value="1"/>
</dbReference>
<dbReference type="InterPro" id="IPR010627">
    <property type="entry name" value="Prepilin_pept_A24_N"/>
</dbReference>
<evidence type="ECO:0000256" key="1">
    <source>
        <dbReference type="ARBA" id="ARBA00004429"/>
    </source>
</evidence>
<feature type="transmembrane region" description="Helical" evidence="10">
    <location>
        <begin position="127"/>
        <end position="145"/>
    </location>
</feature>
<comment type="catalytic activity">
    <reaction evidence="9">
        <text>Typically cleaves a -Gly-|-Phe- bond to release an N-terminal, basic peptide of 5-8 residues from type IV prepilin, and then N-methylates the new N-terminal amino group, the methyl donor being S-adenosyl-L-methionine.</text>
        <dbReference type="EC" id="3.4.23.43"/>
    </reaction>
</comment>
<keyword evidence="9" id="KW-0511">Multifunctional enzyme</keyword>
<dbReference type="EC" id="2.1.1.-" evidence="9"/>
<dbReference type="GO" id="GO:0006465">
    <property type="term" value="P:signal peptide processing"/>
    <property type="evidence" value="ECO:0007669"/>
    <property type="project" value="TreeGrafter"/>
</dbReference>
<keyword evidence="6 10" id="KW-1133">Transmembrane helix</keyword>
<protein>
    <recommendedName>
        <fullName evidence="9">Prepilin leader peptidase/N-methyltransferase</fullName>
        <ecNumber evidence="9">2.1.1.-</ecNumber>
        <ecNumber evidence="9">3.4.23.43</ecNumber>
    </recommendedName>
</protein>
<evidence type="ECO:0000256" key="10">
    <source>
        <dbReference type="SAM" id="Phobius"/>
    </source>
</evidence>
<evidence type="ECO:0000256" key="3">
    <source>
        <dbReference type="ARBA" id="ARBA00022475"/>
    </source>
</evidence>
<dbReference type="EC" id="3.4.23.43" evidence="9"/>
<dbReference type="PANTHER" id="PTHR30487:SF0">
    <property type="entry name" value="PREPILIN LEADER PEPTIDASE_N-METHYLTRANSFERASE-RELATED"/>
    <property type="match status" value="1"/>
</dbReference>
<dbReference type="Gene3D" id="1.20.120.1220">
    <property type="match status" value="1"/>
</dbReference>
<keyword evidence="9" id="KW-0808">Transferase</keyword>
<evidence type="ECO:0000256" key="9">
    <source>
        <dbReference type="RuleBase" id="RU003794"/>
    </source>
</evidence>
<keyword evidence="9" id="KW-0645">Protease</keyword>
<dbReference type="EMBL" id="MLQS01000030">
    <property type="protein sequence ID" value="OIJ18371.1"/>
    <property type="molecule type" value="Genomic_DNA"/>
</dbReference>
<dbReference type="InterPro" id="IPR050882">
    <property type="entry name" value="Prepilin_peptidase/N-MTase"/>
</dbReference>
<dbReference type="AlphaFoldDB" id="A0A1S2M0Y6"/>
<comment type="subcellular location">
    <subcellularLocation>
        <location evidence="1">Cell inner membrane</location>
        <topology evidence="1">Multi-pass membrane protein</topology>
    </subcellularLocation>
    <subcellularLocation>
        <location evidence="9">Cell membrane</location>
        <topology evidence="9">Multi-pass membrane protein</topology>
    </subcellularLocation>
</comment>
<feature type="transmembrane region" description="Helical" evidence="10">
    <location>
        <begin position="75"/>
        <end position="95"/>
    </location>
</feature>
<comment type="caution">
    <text evidence="13">The sequence shown here is derived from an EMBL/GenBank/DDBJ whole genome shotgun (WGS) entry which is preliminary data.</text>
</comment>
<evidence type="ECO:0000256" key="8">
    <source>
        <dbReference type="RuleBase" id="RU003793"/>
    </source>
</evidence>
<keyword evidence="9" id="KW-0378">Hydrolase</keyword>
<evidence type="ECO:0000256" key="6">
    <source>
        <dbReference type="ARBA" id="ARBA00022989"/>
    </source>
</evidence>
<proteinExistence type="inferred from homology"/>
<comment type="similarity">
    <text evidence="2 8">Belongs to the peptidase A24 family.</text>
</comment>
<evidence type="ECO:0000256" key="7">
    <source>
        <dbReference type="ARBA" id="ARBA00023136"/>
    </source>
</evidence>
<dbReference type="GO" id="GO:0005886">
    <property type="term" value="C:plasma membrane"/>
    <property type="evidence" value="ECO:0007669"/>
    <property type="project" value="UniProtKB-SubCell"/>
</dbReference>
<feature type="domain" description="Prepilin type IV endopeptidase peptidase" evidence="11">
    <location>
        <begin position="104"/>
        <end position="209"/>
    </location>
</feature>
<dbReference type="InterPro" id="IPR014032">
    <property type="entry name" value="Peptidase_A24A_bac"/>
</dbReference>
<feature type="transmembrane region" description="Helical" evidence="10">
    <location>
        <begin position="6"/>
        <end position="27"/>
    </location>
</feature>
<feature type="transmembrane region" description="Helical" evidence="10">
    <location>
        <begin position="151"/>
        <end position="168"/>
    </location>
</feature>
<evidence type="ECO:0000259" key="12">
    <source>
        <dbReference type="Pfam" id="PF06750"/>
    </source>
</evidence>